<organism evidence="1 2">
    <name type="scientific">Halomarina rubra</name>
    <dbReference type="NCBI Taxonomy" id="2071873"/>
    <lineage>
        <taxon>Archaea</taxon>
        <taxon>Methanobacteriati</taxon>
        <taxon>Methanobacteriota</taxon>
        <taxon>Stenosarchaea group</taxon>
        <taxon>Halobacteria</taxon>
        <taxon>Halobacteriales</taxon>
        <taxon>Natronomonadaceae</taxon>
        <taxon>Halomarina</taxon>
    </lineage>
</organism>
<dbReference type="Pfam" id="PF21811">
    <property type="entry name" value="RdfA"/>
    <property type="match status" value="1"/>
</dbReference>
<name>A0ABD6AQE6_9EURY</name>
<dbReference type="InterPro" id="IPR048925">
    <property type="entry name" value="RdfA"/>
</dbReference>
<sequence length="212" mass="23936">MTDSDGVEATPRSGGSRGKVARLIEKYDLHETGHRLEDEWTASGSERRSLRELAEAFNHELLQTVMHQTTVETLDGEVENTYRLLTDDEVSEGMRTQTRRRLERAGVDVDQLMTEFASYQAIRTYLRNVRGASYERETTNKLQRDRETIRRLKNRTLTVTESKLAQLRDSDELASGELDVFIDLKAVCSACGSTLDVDTLLEDGACDCEASP</sequence>
<dbReference type="RefSeq" id="WP_250871884.1">
    <property type="nucleotide sequence ID" value="NZ_JALXFV010000002.1"/>
</dbReference>
<reference evidence="1 2" key="1">
    <citation type="journal article" date="2019" name="Int. J. Syst. Evol. Microbiol.">
        <title>The Global Catalogue of Microorganisms (GCM) 10K type strain sequencing project: providing services to taxonomists for standard genome sequencing and annotation.</title>
        <authorList>
            <consortium name="The Broad Institute Genomics Platform"/>
            <consortium name="The Broad Institute Genome Sequencing Center for Infectious Disease"/>
            <person name="Wu L."/>
            <person name="Ma J."/>
        </authorList>
    </citation>
    <scope>NUCLEOTIDE SEQUENCE [LARGE SCALE GENOMIC DNA]</scope>
    <source>
        <strain evidence="1 2">CGMCC 1.12563</strain>
    </source>
</reference>
<dbReference type="Proteomes" id="UP001597187">
    <property type="component" value="Unassembled WGS sequence"/>
</dbReference>
<proteinExistence type="predicted"/>
<protein>
    <submittedName>
        <fullName evidence="1">Rod-determining factor RdfA</fullName>
    </submittedName>
</protein>
<dbReference type="EMBL" id="JBHUDC010000002">
    <property type="protein sequence ID" value="MFD1511901.1"/>
    <property type="molecule type" value="Genomic_DNA"/>
</dbReference>
<gene>
    <name evidence="1" type="primary">rdfA</name>
    <name evidence="1" type="ORF">ACFSBT_01240</name>
</gene>
<accession>A0ABD6AQE6</accession>
<comment type="caution">
    <text evidence="1">The sequence shown here is derived from an EMBL/GenBank/DDBJ whole genome shotgun (WGS) entry which is preliminary data.</text>
</comment>
<keyword evidence="2" id="KW-1185">Reference proteome</keyword>
<dbReference type="AlphaFoldDB" id="A0ABD6AQE6"/>
<evidence type="ECO:0000313" key="2">
    <source>
        <dbReference type="Proteomes" id="UP001597187"/>
    </source>
</evidence>
<evidence type="ECO:0000313" key="1">
    <source>
        <dbReference type="EMBL" id="MFD1511901.1"/>
    </source>
</evidence>